<dbReference type="Gene3D" id="3.40.50.11220">
    <property type="match status" value="1"/>
</dbReference>
<protein>
    <recommendedName>
        <fullName evidence="5">Cobalamin (Vitamin B12) biosynthesis CbiG protein</fullName>
    </recommendedName>
</protein>
<dbReference type="Pfam" id="PF11760">
    <property type="entry name" value="CbiG_N"/>
    <property type="match status" value="1"/>
</dbReference>
<comment type="caution">
    <text evidence="3">The sequence shown here is derived from an EMBL/GenBank/DDBJ whole genome shotgun (WGS) entry which is preliminary data.</text>
</comment>
<dbReference type="InterPro" id="IPR002750">
    <property type="entry name" value="CobE/GbiG_C"/>
</dbReference>
<evidence type="ECO:0000259" key="2">
    <source>
        <dbReference type="Pfam" id="PF11760"/>
    </source>
</evidence>
<feature type="domain" description="CobE/GbiG C-terminal" evidence="1">
    <location>
        <begin position="194"/>
        <end position="327"/>
    </location>
</feature>
<dbReference type="EMBL" id="DQSV01000053">
    <property type="protein sequence ID" value="HIP17202.1"/>
    <property type="molecule type" value="Genomic_DNA"/>
</dbReference>
<dbReference type="InterPro" id="IPR036518">
    <property type="entry name" value="CobE/GbiG_C_sf"/>
</dbReference>
<dbReference type="GO" id="GO:0009236">
    <property type="term" value="P:cobalamin biosynthetic process"/>
    <property type="evidence" value="ECO:0007669"/>
    <property type="project" value="InterPro"/>
</dbReference>
<evidence type="ECO:0008006" key="5">
    <source>
        <dbReference type="Google" id="ProtNLM"/>
    </source>
</evidence>
<dbReference type="AlphaFoldDB" id="A0A833DRY5"/>
<reference evidence="3" key="1">
    <citation type="journal article" date="2020" name="ISME J.">
        <title>Gammaproteobacteria mediating utilization of methyl-, sulfur- and petroleum organic compounds in deep ocean hydrothermal plumes.</title>
        <authorList>
            <person name="Zhou Z."/>
            <person name="Liu Y."/>
            <person name="Pan J."/>
            <person name="Cron B.R."/>
            <person name="Toner B.M."/>
            <person name="Anantharaman K."/>
            <person name="Breier J.A."/>
            <person name="Dick G.J."/>
            <person name="Li M."/>
        </authorList>
    </citation>
    <scope>NUCLEOTIDE SEQUENCE</scope>
    <source>
        <strain evidence="3">SZUA-1385</strain>
    </source>
</reference>
<dbReference type="InterPro" id="IPR021744">
    <property type="entry name" value="CbiG_N"/>
</dbReference>
<evidence type="ECO:0000313" key="4">
    <source>
        <dbReference type="Proteomes" id="UP000605144"/>
    </source>
</evidence>
<accession>A0A833DRY5</accession>
<proteinExistence type="predicted"/>
<dbReference type="Gene3D" id="3.30.420.180">
    <property type="entry name" value="CobE/GbiG C-terminal domain"/>
    <property type="match status" value="1"/>
</dbReference>
<gene>
    <name evidence="3" type="ORF">EYG76_02725</name>
</gene>
<dbReference type="InterPro" id="IPR038029">
    <property type="entry name" value="GbiG_N_sf"/>
</dbReference>
<dbReference type="SUPFAM" id="SSF159672">
    <property type="entry name" value="CbiG N-terminal domain-like"/>
    <property type="match status" value="1"/>
</dbReference>
<dbReference type="PANTHER" id="PTHR37477:SF1">
    <property type="entry name" value="COBALT-PRECORRIN-5A HYDROLASE"/>
    <property type="match status" value="1"/>
</dbReference>
<dbReference type="Proteomes" id="UP000605144">
    <property type="component" value="Unassembled WGS sequence"/>
</dbReference>
<evidence type="ECO:0000313" key="3">
    <source>
        <dbReference type="EMBL" id="HIP17202.1"/>
    </source>
</evidence>
<sequence>MIKIIYITENGSILAHKIKNILKYYLYDCSIHNLKKFIIEGREKGFIFIMATGIVIRKYIDKIKRDKREDPFVITVDEFGKYVVPMLSNHLGGGNYFSRLIGRELGSNVVFTTATDVNNKVGIDELSRIYFLEKPNREDILKINRKILREKVNLHLPKNWKLINNNLSNTYDITYHKENHVIVDNDIILNPKKIVVGIGCRKDIEPYKVYWTVKRALYLRDIPPWRIDGLATVDIKKHEKGILKTGKKLNKRVYIISREEIINLYAQRKDLNKSYFVFKSIGVYGVSEPCSILGVNKLSNNYYEDKYNKIELILKKLKNKGVTVSIAMD</sequence>
<evidence type="ECO:0000259" key="1">
    <source>
        <dbReference type="Pfam" id="PF01890"/>
    </source>
</evidence>
<organism evidence="3 4">
    <name type="scientific">Methanothermococcus okinawensis</name>
    <dbReference type="NCBI Taxonomy" id="155863"/>
    <lineage>
        <taxon>Archaea</taxon>
        <taxon>Methanobacteriati</taxon>
        <taxon>Methanobacteriota</taxon>
        <taxon>Methanomada group</taxon>
        <taxon>Methanococci</taxon>
        <taxon>Methanococcales</taxon>
        <taxon>Methanococcaceae</taxon>
        <taxon>Methanothermococcus</taxon>
    </lineage>
</organism>
<dbReference type="SUPFAM" id="SSF159664">
    <property type="entry name" value="CobE/GbiG C-terminal domain-like"/>
    <property type="match status" value="1"/>
</dbReference>
<dbReference type="Pfam" id="PF01890">
    <property type="entry name" value="CbiG_C"/>
    <property type="match status" value="1"/>
</dbReference>
<dbReference type="InterPro" id="IPR052553">
    <property type="entry name" value="CbiG_hydrolase"/>
</dbReference>
<feature type="domain" description="Cobalamin synthesis G N-terminal" evidence="2">
    <location>
        <begin position="43"/>
        <end position="116"/>
    </location>
</feature>
<name>A0A833DRY5_9EURY</name>
<dbReference type="PANTHER" id="PTHR37477">
    <property type="entry name" value="COBALT-PRECORRIN-5A HYDROLASE"/>
    <property type="match status" value="1"/>
</dbReference>